<dbReference type="Proteomes" id="UP001516588">
    <property type="component" value="Unassembled WGS sequence"/>
</dbReference>
<evidence type="ECO:0000313" key="3">
    <source>
        <dbReference type="Proteomes" id="UP001516588"/>
    </source>
</evidence>
<dbReference type="RefSeq" id="WP_226384674.1">
    <property type="nucleotide sequence ID" value="NZ_JADCKA010000002.1"/>
</dbReference>
<reference evidence="2 3" key="1">
    <citation type="submission" date="2020-10" db="EMBL/GenBank/DDBJ databases">
        <title>ChiBAC.</title>
        <authorList>
            <person name="Zenner C."/>
            <person name="Hitch T.C.A."/>
            <person name="Clavel T."/>
        </authorList>
    </citation>
    <scope>NUCLEOTIDE SEQUENCE [LARGE SCALE GENOMIC DNA]</scope>
    <source>
        <strain evidence="2 3">DSM 108706</strain>
    </source>
</reference>
<comment type="similarity">
    <text evidence="1">Belongs to the asp23 family.</text>
</comment>
<dbReference type="EMBL" id="JADCKA010000002">
    <property type="protein sequence ID" value="MBE5035004.1"/>
    <property type="molecule type" value="Genomic_DNA"/>
</dbReference>
<dbReference type="Pfam" id="PF03780">
    <property type="entry name" value="Asp23"/>
    <property type="match status" value="1"/>
</dbReference>
<dbReference type="PANTHER" id="PTHR34297">
    <property type="entry name" value="HYPOTHETICAL CYTOSOLIC PROTEIN-RELATED"/>
    <property type="match status" value="1"/>
</dbReference>
<evidence type="ECO:0000313" key="2">
    <source>
        <dbReference type="EMBL" id="MBE5035004.1"/>
    </source>
</evidence>
<name>A0ABR9QVV5_9FIRM</name>
<organism evidence="2 3">
    <name type="scientific">Gallibacter intestinalis</name>
    <dbReference type="NCBI Taxonomy" id="2779356"/>
    <lineage>
        <taxon>Bacteria</taxon>
        <taxon>Bacillati</taxon>
        <taxon>Bacillota</taxon>
        <taxon>Clostridia</taxon>
        <taxon>Eubacteriales</taxon>
        <taxon>Eubacteriaceae</taxon>
        <taxon>Gallibacter</taxon>
    </lineage>
</organism>
<proteinExistence type="inferred from homology"/>
<dbReference type="PANTHER" id="PTHR34297:SF2">
    <property type="entry name" value="ASP23_GLS24 FAMILY ENVELOPE STRESS RESPONSE PROTEIN"/>
    <property type="match status" value="1"/>
</dbReference>
<protein>
    <submittedName>
        <fullName evidence="2">Asp23/Gls24 family envelope stress response protein</fullName>
    </submittedName>
</protein>
<gene>
    <name evidence="2" type="ORF">INF20_01765</name>
</gene>
<accession>A0ABR9QVV5</accession>
<evidence type="ECO:0000256" key="1">
    <source>
        <dbReference type="ARBA" id="ARBA00005721"/>
    </source>
</evidence>
<sequence>MDTQEYTHAEDLSEERFSDHVLAICAINATLRTKGVVGLTGGITDSLSENILGKELLSKGVKVSQGKDGVIFDIYVVLKYGTKIPTAAWDIQENVKKEVESVTDTKVKAVNIHVQKIELK</sequence>
<dbReference type="InterPro" id="IPR005531">
    <property type="entry name" value="Asp23"/>
</dbReference>
<keyword evidence="3" id="KW-1185">Reference proteome</keyword>
<comment type="caution">
    <text evidence="2">The sequence shown here is derived from an EMBL/GenBank/DDBJ whole genome shotgun (WGS) entry which is preliminary data.</text>
</comment>